<dbReference type="EMBL" id="FO818640">
    <property type="protein sequence ID" value="CDM94573.1"/>
    <property type="molecule type" value="Genomic_DNA"/>
</dbReference>
<proteinExistence type="predicted"/>
<organism evidence="2 3">
    <name type="scientific">Limnospira indica PCC 8005</name>
    <dbReference type="NCBI Taxonomy" id="376219"/>
    <lineage>
        <taxon>Bacteria</taxon>
        <taxon>Bacillati</taxon>
        <taxon>Cyanobacteriota</taxon>
        <taxon>Cyanophyceae</taxon>
        <taxon>Oscillatoriophycideae</taxon>
        <taxon>Oscillatoriales</taxon>
        <taxon>Sirenicapillariaceae</taxon>
        <taxon>Limnospira</taxon>
    </lineage>
</organism>
<dbReference type="PANTHER" id="PTHR35400">
    <property type="entry name" value="SLR1083 PROTEIN"/>
    <property type="match status" value="1"/>
</dbReference>
<dbReference type="Pfam" id="PF05685">
    <property type="entry name" value="Uma2"/>
    <property type="match status" value="1"/>
</dbReference>
<dbReference type="InterPro" id="IPR011335">
    <property type="entry name" value="Restrct_endonuc-II-like"/>
</dbReference>
<dbReference type="PANTHER" id="PTHR35400:SF3">
    <property type="entry name" value="SLL1072 PROTEIN"/>
    <property type="match status" value="1"/>
</dbReference>
<feature type="domain" description="Putative restriction endonuclease" evidence="1">
    <location>
        <begin position="26"/>
        <end position="195"/>
    </location>
</feature>
<accession>A0A9P1NZ15</accession>
<keyword evidence="3" id="KW-1185">Reference proteome</keyword>
<evidence type="ECO:0000313" key="3">
    <source>
        <dbReference type="Proteomes" id="UP000032946"/>
    </source>
</evidence>
<protein>
    <recommendedName>
        <fullName evidence="1">Putative restriction endonuclease domain-containing protein</fullName>
    </recommendedName>
</protein>
<name>A0A9P1NZ15_9CYAN</name>
<dbReference type="Proteomes" id="UP000032946">
    <property type="component" value="Chromosome"/>
</dbReference>
<dbReference type="SUPFAM" id="SSF52980">
    <property type="entry name" value="Restriction endonuclease-like"/>
    <property type="match status" value="1"/>
</dbReference>
<dbReference type="RefSeq" id="WP_008050118.1">
    <property type="nucleotide sequence ID" value="NZ_FO818640.1"/>
</dbReference>
<dbReference type="InterPro" id="IPR012296">
    <property type="entry name" value="Nuclease_put_TT1808"/>
</dbReference>
<gene>
    <name evidence="2" type="ORF">ARTHRO_20107</name>
</gene>
<evidence type="ECO:0000259" key="1">
    <source>
        <dbReference type="Pfam" id="PF05685"/>
    </source>
</evidence>
<evidence type="ECO:0000313" key="2">
    <source>
        <dbReference type="EMBL" id="CDM94573.1"/>
    </source>
</evidence>
<dbReference type="InterPro" id="IPR008538">
    <property type="entry name" value="Uma2"/>
</dbReference>
<dbReference type="CDD" id="cd06260">
    <property type="entry name" value="DUF820-like"/>
    <property type="match status" value="1"/>
</dbReference>
<sequence length="230" mass="26193">MNYTPSGSQTILPTLENGDRLSMIEFERRYSLLPDIKKAELVEGVVYMTSPVRVRQHGKPHSDVMGWLVFYRSFTPNIMVCDNTSVRLDMDNEPQPDALLRIEEAAGGQSRISEDDYIEGPPELIVEIAASSVSKDLHDKLHAYRRNGVREYLVWLVDGSEFRWYVLCEGRYQLQQIDNSGCLKSTFFPGLWLDVNALLSGNMAQVLAKLQEGIATPEYQEFVQRLSMNP</sequence>
<reference evidence="2 3" key="1">
    <citation type="submission" date="2014-02" db="EMBL/GenBank/DDBJ databases">
        <authorList>
            <person name="Genoscope - CEA"/>
        </authorList>
    </citation>
    <scope>NUCLEOTIDE SEQUENCE [LARGE SCALE GENOMIC DNA]</scope>
    <source>
        <strain evidence="2 3">PCC 8005</strain>
    </source>
</reference>
<dbReference type="AlphaFoldDB" id="A0A9P1NZ15"/>
<dbReference type="Gene3D" id="3.90.1570.10">
    <property type="entry name" value="tt1808, chain A"/>
    <property type="match status" value="1"/>
</dbReference>